<keyword evidence="3 11" id="KW-0819">tRNA processing</keyword>
<proteinExistence type="inferred from homology"/>
<dbReference type="HAMAP" id="MF_01263">
    <property type="entry name" value="CCA_bact_type3"/>
    <property type="match status" value="1"/>
</dbReference>
<dbReference type="SUPFAM" id="SSF81891">
    <property type="entry name" value="Poly A polymerase C-terminal region-like"/>
    <property type="match status" value="1"/>
</dbReference>
<dbReference type="GO" id="GO:0000049">
    <property type="term" value="F:tRNA binding"/>
    <property type="evidence" value="ECO:0007669"/>
    <property type="project" value="UniProtKB-UniRule"/>
</dbReference>
<feature type="binding site" evidence="11">
    <location>
        <position position="162"/>
    </location>
    <ligand>
        <name>ATP</name>
        <dbReference type="ChEBI" id="CHEBI:30616"/>
    </ligand>
</feature>
<dbReference type="InterPro" id="IPR050264">
    <property type="entry name" value="Bact_CCA-adding_enz_type3_sf"/>
</dbReference>
<evidence type="ECO:0000259" key="12">
    <source>
        <dbReference type="Pfam" id="PF01743"/>
    </source>
</evidence>
<dbReference type="CDD" id="cd05398">
    <property type="entry name" value="NT_ClassII-CCAase"/>
    <property type="match status" value="1"/>
</dbReference>
<comment type="subunit">
    <text evidence="11">Homodimer.</text>
</comment>
<comment type="cofactor">
    <cofactor evidence="1 11">
        <name>Mg(2+)</name>
        <dbReference type="ChEBI" id="CHEBI:18420"/>
    </cofactor>
</comment>
<keyword evidence="2 11" id="KW-0808">Transferase</keyword>
<dbReference type="AlphaFoldDB" id="A0A1V2UHZ8"/>
<dbReference type="Gene3D" id="1.10.246.80">
    <property type="match status" value="1"/>
</dbReference>
<evidence type="ECO:0000256" key="4">
    <source>
        <dbReference type="ARBA" id="ARBA00022695"/>
    </source>
</evidence>
<feature type="binding site" evidence="11">
    <location>
        <position position="165"/>
    </location>
    <ligand>
        <name>ATP</name>
        <dbReference type="ChEBI" id="CHEBI:30616"/>
    </ligand>
</feature>
<feature type="domain" description="Poly A polymerase head" evidence="12">
    <location>
        <begin position="27"/>
        <end position="147"/>
    </location>
</feature>
<dbReference type="EMBL" id="MSTR01000008">
    <property type="protein sequence ID" value="ONN42961.1"/>
    <property type="molecule type" value="Genomic_DNA"/>
</dbReference>
<evidence type="ECO:0000259" key="14">
    <source>
        <dbReference type="Pfam" id="PF13735"/>
    </source>
</evidence>
<dbReference type="Gene3D" id="3.30.460.10">
    <property type="entry name" value="Beta Polymerase, domain 2"/>
    <property type="match status" value="1"/>
</dbReference>
<evidence type="ECO:0000256" key="7">
    <source>
        <dbReference type="ARBA" id="ARBA00022800"/>
    </source>
</evidence>
<dbReference type="Pfam" id="PF12627">
    <property type="entry name" value="PolyA_pol_RNAbd"/>
    <property type="match status" value="1"/>
</dbReference>
<name>A0A1V2UHZ8_ENTMU</name>
<feature type="binding site" evidence="11">
    <location>
        <position position="116"/>
    </location>
    <ligand>
        <name>ATP</name>
        <dbReference type="ChEBI" id="CHEBI:30616"/>
    </ligand>
</feature>
<feature type="binding site" evidence="11">
    <location>
        <position position="159"/>
    </location>
    <ligand>
        <name>CTP</name>
        <dbReference type="ChEBI" id="CHEBI:37563"/>
    </ligand>
</feature>
<dbReference type="GO" id="GO:0000287">
    <property type="term" value="F:magnesium ion binding"/>
    <property type="evidence" value="ECO:0007669"/>
    <property type="project" value="UniProtKB-UniRule"/>
</dbReference>
<accession>A0A1V2UHZ8</accession>
<dbReference type="Pfam" id="PF01743">
    <property type="entry name" value="PolyA_pol"/>
    <property type="match status" value="1"/>
</dbReference>
<reference evidence="15 16" key="1">
    <citation type="submission" date="2016-12" db="EMBL/GenBank/DDBJ databases">
        <authorList>
            <person name="Song W.-J."/>
            <person name="Kurnit D.M."/>
        </authorList>
    </citation>
    <scope>NUCLEOTIDE SEQUENCE [LARGE SCALE GENOMIC DNA]</scope>
    <source>
        <strain evidence="15 16">CGB1038-1_S1</strain>
    </source>
</reference>
<comment type="function">
    <text evidence="11">Catalyzes the addition and repair of the essential 3'-terminal CCA sequence in tRNAs without using a nucleic acid template. Adds these three nucleotides in the order of C, C, and A to the tRNA nucleotide-73, using CTP and ATP as substrates and producing inorganic pyrophosphate. tRNA 3'-terminal CCA addition is required both for tRNA processing and repair. Also involved in tRNA surveillance by mediating tandem CCA addition to generate a CCACCA at the 3' terminus of unstable tRNAs. While stable tRNAs receive only 3'-terminal CCA, unstable tRNAs are marked with CCACCA and rapidly degraded.</text>
</comment>
<feature type="binding site" evidence="11">
    <location>
        <position position="45"/>
    </location>
    <ligand>
        <name>Mg(2+)</name>
        <dbReference type="ChEBI" id="CHEBI:18420"/>
    </ligand>
</feature>
<dbReference type="Pfam" id="PF13735">
    <property type="entry name" value="tRNA_NucTran2_2"/>
    <property type="match status" value="1"/>
</dbReference>
<feature type="binding site" evidence="11">
    <location>
        <position position="168"/>
    </location>
    <ligand>
        <name>ATP</name>
        <dbReference type="ChEBI" id="CHEBI:30616"/>
    </ligand>
</feature>
<dbReference type="OrthoDB" id="9805698at2"/>
<evidence type="ECO:0000256" key="1">
    <source>
        <dbReference type="ARBA" id="ARBA00001946"/>
    </source>
</evidence>
<comment type="catalytic activity">
    <reaction evidence="11">
        <text>a tRNA with a 3' CCA end + 2 CTP + ATP = a tRNA with a 3' CCACCA end + 3 diphosphate</text>
        <dbReference type="Rhea" id="RHEA:76235"/>
        <dbReference type="Rhea" id="RHEA-COMP:10468"/>
        <dbReference type="Rhea" id="RHEA-COMP:18655"/>
        <dbReference type="ChEBI" id="CHEBI:30616"/>
        <dbReference type="ChEBI" id="CHEBI:33019"/>
        <dbReference type="ChEBI" id="CHEBI:37563"/>
        <dbReference type="ChEBI" id="CHEBI:83071"/>
        <dbReference type="ChEBI" id="CHEBI:195187"/>
    </reaction>
</comment>
<dbReference type="GO" id="GO:0160016">
    <property type="term" value="F:CCACCA tRNA nucleotidyltransferase activity"/>
    <property type="evidence" value="ECO:0007669"/>
    <property type="project" value="RHEA"/>
</dbReference>
<keyword evidence="7 11" id="KW-0692">RNA repair</keyword>
<comment type="caution">
    <text evidence="15">The sequence shown here is derived from an EMBL/GenBank/DDBJ whole genome shotgun (WGS) entry which is preliminary data.</text>
</comment>
<evidence type="ECO:0000313" key="15">
    <source>
        <dbReference type="EMBL" id="ONN42961.1"/>
    </source>
</evidence>
<evidence type="ECO:0000256" key="5">
    <source>
        <dbReference type="ARBA" id="ARBA00022723"/>
    </source>
</evidence>
<feature type="binding site" evidence="11">
    <location>
        <position position="159"/>
    </location>
    <ligand>
        <name>ATP</name>
        <dbReference type="ChEBI" id="CHEBI:30616"/>
    </ligand>
</feature>
<feature type="binding site" evidence="11">
    <location>
        <position position="35"/>
    </location>
    <ligand>
        <name>ATP</name>
        <dbReference type="ChEBI" id="CHEBI:30616"/>
    </ligand>
</feature>
<comment type="catalytic activity">
    <reaction evidence="11">
        <text>a tRNA precursor + 2 CTP + ATP = a tRNA with a 3' CCA end + 3 diphosphate</text>
        <dbReference type="Rhea" id="RHEA:14433"/>
        <dbReference type="Rhea" id="RHEA-COMP:10465"/>
        <dbReference type="Rhea" id="RHEA-COMP:10468"/>
        <dbReference type="ChEBI" id="CHEBI:30616"/>
        <dbReference type="ChEBI" id="CHEBI:33019"/>
        <dbReference type="ChEBI" id="CHEBI:37563"/>
        <dbReference type="ChEBI" id="CHEBI:74896"/>
        <dbReference type="ChEBI" id="CHEBI:83071"/>
        <dbReference type="EC" id="2.7.7.72"/>
    </reaction>
</comment>
<protein>
    <recommendedName>
        <fullName evidence="11">CCA-adding enzyme</fullName>
        <ecNumber evidence="11">2.7.7.72</ecNumber>
    </recommendedName>
    <alternativeName>
        <fullName evidence="11">CCA tRNA nucleotidyltransferase</fullName>
    </alternativeName>
    <alternativeName>
        <fullName evidence="11">tRNA CCA-pyrophosphorylase</fullName>
    </alternativeName>
    <alternativeName>
        <fullName evidence="11">tRNA adenylyl-/cytidylyl- transferase</fullName>
    </alternativeName>
    <alternativeName>
        <fullName evidence="11">tRNA nucleotidyltransferase</fullName>
    </alternativeName>
    <alternativeName>
        <fullName evidence="11">tRNA-NT</fullName>
    </alternativeName>
</protein>
<feature type="binding site" evidence="11">
    <location>
        <position position="47"/>
    </location>
    <ligand>
        <name>Mg(2+)</name>
        <dbReference type="ChEBI" id="CHEBI:18420"/>
    </ligand>
</feature>
<feature type="domain" description="CCA-adding enzyme C-terminal" evidence="14">
    <location>
        <begin position="250"/>
        <end position="395"/>
    </location>
</feature>
<keyword evidence="4 11" id="KW-0548">Nucleotidyltransferase</keyword>
<evidence type="ECO:0000256" key="3">
    <source>
        <dbReference type="ARBA" id="ARBA00022694"/>
    </source>
</evidence>
<comment type="similarity">
    <text evidence="11">Belongs to the tRNA nucleotidyltransferase/poly(A) polymerase family. Bacterial CCA-adding enzyme type 3 subfamily.</text>
</comment>
<dbReference type="Proteomes" id="UP000189299">
    <property type="component" value="Unassembled WGS sequence"/>
</dbReference>
<dbReference type="RefSeq" id="WP_062805400.1">
    <property type="nucleotide sequence ID" value="NZ_CABMMO010000008.1"/>
</dbReference>
<dbReference type="InterPro" id="IPR023068">
    <property type="entry name" value="CCA-adding_enz_firmicutes"/>
</dbReference>
<gene>
    <name evidence="11" type="primary">cca</name>
    <name evidence="15" type="ORF">BTN92_09365</name>
</gene>
<dbReference type="Gene3D" id="1.10.110.30">
    <property type="match status" value="1"/>
</dbReference>
<sequence length="401" mass="45776">MRLNELPIEYKKAIPVIRKIEAAGFEAYFVGGSVRDTLLGQKIHDVDIATSAFPEEIKQLFPKTIDIGIEHGTVLVLHEEEQYEITTFRTESTYQDYRRPDSVSFVRTLEEDLKRRDFTINAFALKEDGEIIDLFDGLTDLENHVLRAVGRPFERFHEDALRMMRGLRFVSQLGFKLEEETAKAIEDNHALLDKISVERMNVEFIKMLLGDFRNHGLAAFVETKCYIYCPQLKEDGEALLRFADLPSIPLKKESQAWALLLNQLGRSEQEVAPFLKAWKCSNQMIREVQRLVKGLAKRQERRLTSLEIYHLGKDASLDVEELMIYFQQTPDTTTVLDIYHALPIKTMGELAIDGKVLLATSEKKPGKWVSEALALAESAVVNGLVQNEQAALLTYLKEQQG</sequence>
<evidence type="ECO:0000256" key="2">
    <source>
        <dbReference type="ARBA" id="ARBA00022679"/>
    </source>
</evidence>
<dbReference type="PANTHER" id="PTHR46173">
    <property type="entry name" value="CCA TRNA NUCLEOTIDYLTRANSFERASE 1, MITOCHONDRIAL"/>
    <property type="match status" value="1"/>
</dbReference>
<feature type="binding site" evidence="11">
    <location>
        <position position="168"/>
    </location>
    <ligand>
        <name>CTP</name>
        <dbReference type="ChEBI" id="CHEBI:37563"/>
    </ligand>
</feature>
<dbReference type="STRING" id="53346.A5802_000636"/>
<dbReference type="PANTHER" id="PTHR46173:SF1">
    <property type="entry name" value="CCA TRNA NUCLEOTIDYLTRANSFERASE 1, MITOCHONDRIAL"/>
    <property type="match status" value="1"/>
</dbReference>
<feature type="domain" description="tRNA nucleotidyltransferase/poly(A) polymerase RNA and SrmB- binding" evidence="13">
    <location>
        <begin position="174"/>
        <end position="232"/>
    </location>
</feature>
<keyword evidence="9 11" id="KW-0460">Magnesium</keyword>
<keyword evidence="5 11" id="KW-0479">Metal-binding</keyword>
<evidence type="ECO:0000259" key="13">
    <source>
        <dbReference type="Pfam" id="PF12627"/>
    </source>
</evidence>
<dbReference type="GO" id="GO:0042245">
    <property type="term" value="P:RNA repair"/>
    <property type="evidence" value="ECO:0007669"/>
    <property type="project" value="UniProtKB-KW"/>
</dbReference>
<evidence type="ECO:0000256" key="6">
    <source>
        <dbReference type="ARBA" id="ARBA00022741"/>
    </source>
</evidence>
<dbReference type="InterPro" id="IPR032810">
    <property type="entry name" value="CCA-adding_enz_C"/>
</dbReference>
<dbReference type="InterPro" id="IPR002646">
    <property type="entry name" value="PolA_pol_head_dom"/>
</dbReference>
<feature type="binding site" evidence="11">
    <location>
        <position position="32"/>
    </location>
    <ligand>
        <name>ATP</name>
        <dbReference type="ChEBI" id="CHEBI:30616"/>
    </ligand>
</feature>
<feature type="binding site" evidence="11">
    <location>
        <position position="32"/>
    </location>
    <ligand>
        <name>CTP</name>
        <dbReference type="ChEBI" id="CHEBI:37563"/>
    </ligand>
</feature>
<evidence type="ECO:0000256" key="10">
    <source>
        <dbReference type="ARBA" id="ARBA00022884"/>
    </source>
</evidence>
<dbReference type="SUPFAM" id="SSF81301">
    <property type="entry name" value="Nucleotidyltransferase"/>
    <property type="match status" value="1"/>
</dbReference>
<evidence type="ECO:0000256" key="11">
    <source>
        <dbReference type="HAMAP-Rule" id="MF_01263"/>
    </source>
</evidence>
<dbReference type="GO" id="GO:0001680">
    <property type="term" value="P:tRNA 3'-terminal CCA addition"/>
    <property type="evidence" value="ECO:0007669"/>
    <property type="project" value="UniProtKB-UniRule"/>
</dbReference>
<comment type="miscellaneous">
    <text evidence="11">A single active site specifically recognizes both ATP and CTP and is responsible for their addition.</text>
</comment>
<feature type="binding site" evidence="11">
    <location>
        <position position="162"/>
    </location>
    <ligand>
        <name>CTP</name>
        <dbReference type="ChEBI" id="CHEBI:37563"/>
    </ligand>
</feature>
<dbReference type="EC" id="2.7.7.72" evidence="11"/>
<feature type="binding site" evidence="11">
    <location>
        <position position="35"/>
    </location>
    <ligand>
        <name>CTP</name>
        <dbReference type="ChEBI" id="CHEBI:37563"/>
    </ligand>
</feature>
<keyword evidence="8 11" id="KW-0067">ATP-binding</keyword>
<feature type="binding site" evidence="11">
    <location>
        <position position="165"/>
    </location>
    <ligand>
        <name>CTP</name>
        <dbReference type="ChEBI" id="CHEBI:37563"/>
    </ligand>
</feature>
<dbReference type="InterPro" id="IPR032828">
    <property type="entry name" value="PolyA_RNA-bd"/>
</dbReference>
<dbReference type="NCBIfam" id="NF009814">
    <property type="entry name" value="PRK13299.1"/>
    <property type="match status" value="1"/>
</dbReference>
<feature type="binding site" evidence="11">
    <location>
        <position position="116"/>
    </location>
    <ligand>
        <name>CTP</name>
        <dbReference type="ChEBI" id="CHEBI:37563"/>
    </ligand>
</feature>
<evidence type="ECO:0000313" key="16">
    <source>
        <dbReference type="Proteomes" id="UP000189299"/>
    </source>
</evidence>
<keyword evidence="6 11" id="KW-0547">Nucleotide-binding</keyword>
<dbReference type="GO" id="GO:0004810">
    <property type="term" value="F:CCA tRNA nucleotidyltransferase activity"/>
    <property type="evidence" value="ECO:0007669"/>
    <property type="project" value="UniProtKB-UniRule"/>
</dbReference>
<dbReference type="GO" id="GO:0005524">
    <property type="term" value="F:ATP binding"/>
    <property type="evidence" value="ECO:0007669"/>
    <property type="project" value="UniProtKB-UniRule"/>
</dbReference>
<evidence type="ECO:0000256" key="9">
    <source>
        <dbReference type="ARBA" id="ARBA00022842"/>
    </source>
</evidence>
<evidence type="ECO:0000256" key="8">
    <source>
        <dbReference type="ARBA" id="ARBA00022840"/>
    </source>
</evidence>
<dbReference type="InterPro" id="IPR043519">
    <property type="entry name" value="NT_sf"/>
</dbReference>
<organism evidence="15 16">
    <name type="scientific">Enterococcus mundtii</name>
    <dbReference type="NCBI Taxonomy" id="53346"/>
    <lineage>
        <taxon>Bacteria</taxon>
        <taxon>Bacillati</taxon>
        <taxon>Bacillota</taxon>
        <taxon>Bacilli</taxon>
        <taxon>Lactobacillales</taxon>
        <taxon>Enterococcaceae</taxon>
        <taxon>Enterococcus</taxon>
    </lineage>
</organism>
<dbReference type="Gene3D" id="1.20.58.560">
    <property type="match status" value="1"/>
</dbReference>
<keyword evidence="10 11" id="KW-0694">RNA-binding</keyword>